<protein>
    <submittedName>
        <fullName evidence="1">Uncharacterized protein</fullName>
    </submittedName>
</protein>
<accession>A0AA96CXV3</accession>
<dbReference type="EMBL" id="CP134846">
    <property type="protein sequence ID" value="WNL16253.1"/>
    <property type="molecule type" value="Genomic_DNA"/>
</dbReference>
<proteinExistence type="predicted"/>
<evidence type="ECO:0000313" key="1">
    <source>
        <dbReference type="EMBL" id="WNL16253.1"/>
    </source>
</evidence>
<name>A0AA96CXV3_9BACT</name>
<gene>
    <name evidence="1" type="ORF">RJG54_08520</name>
</gene>
<organism evidence="1">
    <name type="scientific">Arcobacter sp. AZ-2023</name>
    <dbReference type="NCBI Taxonomy" id="3074453"/>
    <lineage>
        <taxon>Bacteria</taxon>
        <taxon>Pseudomonadati</taxon>
        <taxon>Campylobacterota</taxon>
        <taxon>Epsilonproteobacteria</taxon>
        <taxon>Campylobacterales</taxon>
        <taxon>Arcobacteraceae</taxon>
        <taxon>Arcobacter</taxon>
    </lineage>
</organism>
<reference evidence="1" key="1">
    <citation type="submission" date="2023-09" db="EMBL/GenBank/DDBJ databases">
        <title>Arcobacter tbilisiensis sp. nov. isolated from chicken meat in Tbilisi, Georgia.</title>
        <authorList>
            <person name="Matthias R."/>
            <person name="Zautner A.E."/>
        </authorList>
    </citation>
    <scope>NUCLEOTIDE SEQUENCE</scope>
    <source>
        <strain evidence="1">LEO 107</strain>
    </source>
</reference>
<sequence length="230" mass="26010">MPQITPFMQSVLDSIDEISTKLDQNIFIKNARTAFKENISQFEIADDEKAKLTANYEAQVSIATISEIIKLAKETPLNEAQISNLLKDTQIKQEQLCGEKAKTKLIIQQIVTEQYRHRDLRASIKVKIASNEVTKQQAKFEEARRHIALQSNNQNTFMKKADYKVQQLQALAQDDKVVISEDQISDTKTTIEAIPTDVINYNTEVQVDSINIPDTEIATPVINCEEQSNG</sequence>
<dbReference type="AlphaFoldDB" id="A0AA96CXV3"/>